<comment type="similarity">
    <text evidence="2">Belongs to the WD repeat EDC4 family.</text>
</comment>
<feature type="region of interest" description="Disordered" evidence="6">
    <location>
        <begin position="1"/>
        <end position="26"/>
    </location>
</feature>
<evidence type="ECO:0008006" key="9">
    <source>
        <dbReference type="Google" id="ProtNLM"/>
    </source>
</evidence>
<dbReference type="PANTHER" id="PTHR15598:SF5">
    <property type="entry name" value="ENHANCER OF MRNA-DECAPPING PROTEIN 4"/>
    <property type="match status" value="1"/>
</dbReference>
<reference evidence="7" key="1">
    <citation type="submission" date="2022-07" db="EMBL/GenBank/DDBJ databases">
        <title>Phylogenomic reconstructions and comparative analyses of Kickxellomycotina fungi.</title>
        <authorList>
            <person name="Reynolds N.K."/>
            <person name="Stajich J.E."/>
            <person name="Barry K."/>
            <person name="Grigoriev I.V."/>
            <person name="Crous P."/>
            <person name="Smith M.E."/>
        </authorList>
    </citation>
    <scope>NUCLEOTIDE SEQUENCE</scope>
    <source>
        <strain evidence="7">NBRC 32514</strain>
    </source>
</reference>
<evidence type="ECO:0000256" key="1">
    <source>
        <dbReference type="ARBA" id="ARBA00004201"/>
    </source>
</evidence>
<comment type="subcellular location">
    <subcellularLocation>
        <location evidence="1">Cytoplasm</location>
        <location evidence="1">P-body</location>
    </subcellularLocation>
</comment>
<keyword evidence="4" id="KW-0853">WD repeat</keyword>
<accession>A0A9W8CUV5</accession>
<feature type="compositionally biased region" description="Low complexity" evidence="6">
    <location>
        <begin position="686"/>
        <end position="697"/>
    </location>
</feature>
<evidence type="ECO:0000256" key="5">
    <source>
        <dbReference type="ARBA" id="ARBA00022737"/>
    </source>
</evidence>
<feature type="compositionally biased region" description="Polar residues" evidence="6">
    <location>
        <begin position="198"/>
        <end position="213"/>
    </location>
</feature>
<name>A0A9W8CUV5_9FUNG</name>
<dbReference type="InterPro" id="IPR036322">
    <property type="entry name" value="WD40_repeat_dom_sf"/>
</dbReference>
<feature type="region of interest" description="Disordered" evidence="6">
    <location>
        <begin position="675"/>
        <end position="697"/>
    </location>
</feature>
<evidence type="ECO:0000256" key="3">
    <source>
        <dbReference type="ARBA" id="ARBA00022490"/>
    </source>
</evidence>
<dbReference type="GO" id="GO:0031087">
    <property type="term" value="P:deadenylation-independent decapping of nuclear-transcribed mRNA"/>
    <property type="evidence" value="ECO:0007669"/>
    <property type="project" value="InterPro"/>
</dbReference>
<dbReference type="OrthoDB" id="21128at2759"/>
<evidence type="ECO:0000256" key="4">
    <source>
        <dbReference type="ARBA" id="ARBA00022574"/>
    </source>
</evidence>
<dbReference type="EMBL" id="JANBOJ010000037">
    <property type="protein sequence ID" value="KAJ1724257.1"/>
    <property type="molecule type" value="Genomic_DNA"/>
</dbReference>
<gene>
    <name evidence="7" type="ORF">LPJ53_001470</name>
</gene>
<feature type="compositionally biased region" description="Polar residues" evidence="6">
    <location>
        <begin position="135"/>
        <end position="191"/>
    </location>
</feature>
<dbReference type="GO" id="GO:0000932">
    <property type="term" value="C:P-body"/>
    <property type="evidence" value="ECO:0007669"/>
    <property type="project" value="UniProtKB-SubCell"/>
</dbReference>
<protein>
    <recommendedName>
        <fullName evidence="9">Enhancer of mRNA-decapping protein 4 WD40 repeat region domain-containing protein</fullName>
    </recommendedName>
</protein>
<evidence type="ECO:0000313" key="8">
    <source>
        <dbReference type="Proteomes" id="UP001149813"/>
    </source>
</evidence>
<dbReference type="AlphaFoldDB" id="A0A9W8CUV5"/>
<evidence type="ECO:0000313" key="7">
    <source>
        <dbReference type="EMBL" id="KAJ1724257.1"/>
    </source>
</evidence>
<feature type="region of interest" description="Disordered" evidence="6">
    <location>
        <begin position="637"/>
        <end position="662"/>
    </location>
</feature>
<dbReference type="InterPro" id="IPR045152">
    <property type="entry name" value="EDC4-like"/>
</dbReference>
<keyword evidence="3" id="KW-0963">Cytoplasm</keyword>
<dbReference type="Proteomes" id="UP001149813">
    <property type="component" value="Unassembled WGS sequence"/>
</dbReference>
<comment type="caution">
    <text evidence="7">The sequence shown here is derived from an EMBL/GenBank/DDBJ whole genome shotgun (WGS) entry which is preliminary data.</text>
</comment>
<evidence type="ECO:0000256" key="6">
    <source>
        <dbReference type="SAM" id="MobiDB-lite"/>
    </source>
</evidence>
<dbReference type="Gene3D" id="2.130.10.10">
    <property type="entry name" value="YVTN repeat-like/Quinoprotein amine dehydrogenase"/>
    <property type="match status" value="1"/>
</dbReference>
<feature type="region of interest" description="Disordered" evidence="6">
    <location>
        <begin position="46"/>
        <end position="71"/>
    </location>
</feature>
<feature type="region of interest" description="Disordered" evidence="6">
    <location>
        <begin position="135"/>
        <end position="220"/>
    </location>
</feature>
<keyword evidence="8" id="KW-1185">Reference proteome</keyword>
<organism evidence="7 8">
    <name type="scientific">Coemansia erecta</name>
    <dbReference type="NCBI Taxonomy" id="147472"/>
    <lineage>
        <taxon>Eukaryota</taxon>
        <taxon>Fungi</taxon>
        <taxon>Fungi incertae sedis</taxon>
        <taxon>Zoopagomycota</taxon>
        <taxon>Kickxellomycotina</taxon>
        <taxon>Kickxellomycetes</taxon>
        <taxon>Kickxellales</taxon>
        <taxon>Kickxellaceae</taxon>
        <taxon>Coemansia</taxon>
    </lineage>
</organism>
<feature type="compositionally biased region" description="Polar residues" evidence="6">
    <location>
        <begin position="1"/>
        <end position="21"/>
    </location>
</feature>
<sequence>MRRGSNYASPLLSTNTGSQPTAGAASQIPANDLSFSLLQTLLKPQASAAPAAPSAATTAQSYSSSQSPMQVSDLERAFGLPEQPKSTTNNPIDQLRRMMAAQTTASGANINGSGTVSASASVSGSEMLVSNGAAFSSQTPSTIPANTSAAGASVVPNTSAKPQVPSPYTSPRLRATSTASIPSGKNRSTAGTPIPGGNDTNSSPAGSAGSTPRKQPKVSNMVIDPAKVKLEDKPEIVPISLLQQSTRFYPGRLISVSRDYICYAVRSKEGGRIRVIHQLHGQLAKMQGHTESIIDLAFHPCSREPEMPQILASLGKDNRLIVWLISPVDPNAASSEDAIVYEPFINVDSSGDARFTCLSWRSEIIDGTMELCVGTDKGFMIIRAPIPSSQGQRSDLPNGGLVIVPVPTESGVTAIERIGLDWVIVGTEDRLVRIYELNKQWAATTGGSEPCKVISDITKCEQPADTLIYITPTCKEDGAGHVVFGYSMNKKMQLWWLGNGTDQIVRLQRVSFAGSAPKLAYAFAAISWADQGRCLTVAATHAPAALFVLRSTGSGENMRLERPVGYSLGEDQPALSFVSVVEPPVTGDTSGPCLSIYSVHNRLVQQLQIAGFDTVEHQPVPDPAVVFSQSSPFSAQAPASASVPAPAPVPARALPKTETTPTISADGAAQAAGYQRLPSQQPPSNPAAAAPATSSTADLQAELSSQIKSHIAIAMADLQASNESRLTNVSLSAETESKLVERISTQVENRVIQGMAAVMEQTLIPAYNRATATMFEQMQSTFEAGLREWWMRFAQMMPPPPPPHIATPLSHIPMMPQPQPVVGDIQQQQPSFVSQPNAAQQQMAMSASMQPIPVGSGAAGVPGPNHLEAIMGLLNIQPNQQPRDQPQLMDSAITAHGQRTASSEGTQKLYNM</sequence>
<dbReference type="PANTHER" id="PTHR15598">
    <property type="entry name" value="ENHANCER OF MRNA-DECAPPING PROTEIN 4"/>
    <property type="match status" value="1"/>
</dbReference>
<dbReference type="SUPFAM" id="SSF50978">
    <property type="entry name" value="WD40 repeat-like"/>
    <property type="match status" value="1"/>
</dbReference>
<keyword evidence="5" id="KW-0677">Repeat</keyword>
<proteinExistence type="inferred from homology"/>
<dbReference type="InterPro" id="IPR015943">
    <property type="entry name" value="WD40/YVTN_repeat-like_dom_sf"/>
</dbReference>
<evidence type="ECO:0000256" key="2">
    <source>
        <dbReference type="ARBA" id="ARBA00009639"/>
    </source>
</evidence>